<reference evidence="3" key="1">
    <citation type="journal article" date="2024" name="IScience">
        <title>Strigolactones Initiate the Formation of Haustorium-like Structures in Castilleja.</title>
        <authorList>
            <person name="Buerger M."/>
            <person name="Peterson D."/>
            <person name="Chory J."/>
        </authorList>
    </citation>
    <scope>NUCLEOTIDE SEQUENCE [LARGE SCALE GENOMIC DNA]</scope>
</reference>
<gene>
    <name evidence="2" type="ORF">CASFOL_017586</name>
</gene>
<feature type="compositionally biased region" description="Basic and acidic residues" evidence="1">
    <location>
        <begin position="18"/>
        <end position="35"/>
    </location>
</feature>
<sequence length="223" mass="25025">MMMMTLRPTMRPTMDPDYVERARKNAENRMKEKHPGSGPSKRIGGSKSAISHAKDIEKEFGRPALAHEVFYKLHKKPDGLFSDPYSSQIDSLYQSRLTEATASNNTQEDIYRDAIFYDVAKTKKGAFGAGLQGKTLASKCSSGSAGPSSSQNAMRSQLREELLGEMNEQMETRVEEAVRSRVEEAVRATQQSMEARMEAEMEKMRELVRQLAQRPPPSDDDSL</sequence>
<dbReference type="InterPro" id="IPR004252">
    <property type="entry name" value="Probable_transposase_24"/>
</dbReference>
<feature type="region of interest" description="Disordered" evidence="1">
    <location>
        <begin position="1"/>
        <end position="50"/>
    </location>
</feature>
<comment type="caution">
    <text evidence="2">The sequence shown here is derived from an EMBL/GenBank/DDBJ whole genome shotgun (WGS) entry which is preliminary data.</text>
</comment>
<feature type="compositionally biased region" description="Low complexity" evidence="1">
    <location>
        <begin position="137"/>
        <end position="150"/>
    </location>
</feature>
<evidence type="ECO:0000313" key="3">
    <source>
        <dbReference type="Proteomes" id="UP001632038"/>
    </source>
</evidence>
<dbReference type="Proteomes" id="UP001632038">
    <property type="component" value="Unassembled WGS sequence"/>
</dbReference>
<organism evidence="2 3">
    <name type="scientific">Castilleja foliolosa</name>
    <dbReference type="NCBI Taxonomy" id="1961234"/>
    <lineage>
        <taxon>Eukaryota</taxon>
        <taxon>Viridiplantae</taxon>
        <taxon>Streptophyta</taxon>
        <taxon>Embryophyta</taxon>
        <taxon>Tracheophyta</taxon>
        <taxon>Spermatophyta</taxon>
        <taxon>Magnoliopsida</taxon>
        <taxon>eudicotyledons</taxon>
        <taxon>Gunneridae</taxon>
        <taxon>Pentapetalae</taxon>
        <taxon>asterids</taxon>
        <taxon>lamiids</taxon>
        <taxon>Lamiales</taxon>
        <taxon>Orobanchaceae</taxon>
        <taxon>Pedicularideae</taxon>
        <taxon>Castillejinae</taxon>
        <taxon>Castilleja</taxon>
    </lineage>
</organism>
<proteinExistence type="predicted"/>
<keyword evidence="3" id="KW-1185">Reference proteome</keyword>
<dbReference type="AlphaFoldDB" id="A0ABD3DBD8"/>
<evidence type="ECO:0000313" key="2">
    <source>
        <dbReference type="EMBL" id="KAL3638215.1"/>
    </source>
</evidence>
<evidence type="ECO:0000256" key="1">
    <source>
        <dbReference type="SAM" id="MobiDB-lite"/>
    </source>
</evidence>
<dbReference type="EMBL" id="JAVIJP010000019">
    <property type="protein sequence ID" value="KAL3638215.1"/>
    <property type="molecule type" value="Genomic_DNA"/>
</dbReference>
<name>A0ABD3DBD8_9LAMI</name>
<accession>A0ABD3DBD8</accession>
<feature type="compositionally biased region" description="Low complexity" evidence="1">
    <location>
        <begin position="1"/>
        <end position="13"/>
    </location>
</feature>
<feature type="region of interest" description="Disordered" evidence="1">
    <location>
        <begin position="136"/>
        <end position="156"/>
    </location>
</feature>
<dbReference type="Pfam" id="PF03004">
    <property type="entry name" value="Transposase_24"/>
    <property type="match status" value="1"/>
</dbReference>
<protein>
    <submittedName>
        <fullName evidence="2">Uncharacterized protein</fullName>
    </submittedName>
</protein>